<dbReference type="RefSeq" id="XP_073388707.1">
    <property type="nucleotide sequence ID" value="XM_073532606.1"/>
</dbReference>
<dbReference type="PANTHER" id="PTHR13586:SF0">
    <property type="entry name" value="TRAILER HITCH, ISOFORM H"/>
    <property type="match status" value="1"/>
</dbReference>
<feature type="domain" description="FDF" evidence="2">
    <location>
        <begin position="1"/>
        <end position="86"/>
    </location>
</feature>
<evidence type="ECO:0000313" key="3">
    <source>
        <dbReference type="EnsemblPlants" id="Pp3c3_36570V3.2"/>
    </source>
</evidence>
<organism evidence="3 4">
    <name type="scientific">Physcomitrium patens</name>
    <name type="common">Spreading-leaved earth moss</name>
    <name type="synonym">Physcomitrella patens</name>
    <dbReference type="NCBI Taxonomy" id="3218"/>
    <lineage>
        <taxon>Eukaryota</taxon>
        <taxon>Viridiplantae</taxon>
        <taxon>Streptophyta</taxon>
        <taxon>Embryophyta</taxon>
        <taxon>Bryophyta</taxon>
        <taxon>Bryophytina</taxon>
        <taxon>Bryopsida</taxon>
        <taxon>Funariidae</taxon>
        <taxon>Funariales</taxon>
        <taxon>Funariaceae</taxon>
        <taxon>Physcomitrium</taxon>
    </lineage>
</organism>
<evidence type="ECO:0000313" key="4">
    <source>
        <dbReference type="Proteomes" id="UP000006727"/>
    </source>
</evidence>
<dbReference type="EMBL" id="ABEU02000003">
    <property type="status" value="NOT_ANNOTATED_CDS"/>
    <property type="molecule type" value="Genomic_DNA"/>
</dbReference>
<dbReference type="SMART" id="SM01199">
    <property type="entry name" value="FDF"/>
    <property type="match status" value="1"/>
</dbReference>
<dbReference type="Pfam" id="PF09532">
    <property type="entry name" value="FDF"/>
    <property type="match status" value="1"/>
</dbReference>
<dbReference type="Proteomes" id="UP000006727">
    <property type="component" value="Chromosome 3"/>
</dbReference>
<name>A0A7I4DM09_PHYPA</name>
<dbReference type="AlphaFoldDB" id="A0A7I4DM09"/>
<evidence type="ECO:0000256" key="1">
    <source>
        <dbReference type="SAM" id="MobiDB-lite"/>
    </source>
</evidence>
<dbReference type="Gramene" id="Pp3c3_36570V3.2">
    <property type="protein sequence ID" value="Pp3c3_36570V3.2"/>
    <property type="gene ID" value="Pp3c3_36570"/>
</dbReference>
<dbReference type="RefSeq" id="XP_073388708.1">
    <property type="nucleotide sequence ID" value="XM_073532607.1"/>
</dbReference>
<proteinExistence type="predicted"/>
<reference evidence="3 4" key="2">
    <citation type="journal article" date="2018" name="Plant J.">
        <title>The Physcomitrella patens chromosome-scale assembly reveals moss genome structure and evolution.</title>
        <authorList>
            <person name="Lang D."/>
            <person name="Ullrich K.K."/>
            <person name="Murat F."/>
            <person name="Fuchs J."/>
            <person name="Jenkins J."/>
            <person name="Haas F.B."/>
            <person name="Piednoel M."/>
            <person name="Gundlach H."/>
            <person name="Van Bel M."/>
            <person name="Meyberg R."/>
            <person name="Vives C."/>
            <person name="Morata J."/>
            <person name="Symeonidi A."/>
            <person name="Hiss M."/>
            <person name="Muchero W."/>
            <person name="Kamisugi Y."/>
            <person name="Saleh O."/>
            <person name="Blanc G."/>
            <person name="Decker E.L."/>
            <person name="van Gessel N."/>
            <person name="Grimwood J."/>
            <person name="Hayes R.D."/>
            <person name="Graham S.W."/>
            <person name="Gunter L.E."/>
            <person name="McDaniel S.F."/>
            <person name="Hoernstein S.N.W."/>
            <person name="Larsson A."/>
            <person name="Li F.W."/>
            <person name="Perroud P.F."/>
            <person name="Phillips J."/>
            <person name="Ranjan P."/>
            <person name="Rokshar D.S."/>
            <person name="Rothfels C.J."/>
            <person name="Schneider L."/>
            <person name="Shu S."/>
            <person name="Stevenson D.W."/>
            <person name="Thummler F."/>
            <person name="Tillich M."/>
            <person name="Villarreal Aguilar J.C."/>
            <person name="Widiez T."/>
            <person name="Wong G.K."/>
            <person name="Wymore A."/>
            <person name="Zhang Y."/>
            <person name="Zimmer A.D."/>
            <person name="Quatrano R.S."/>
            <person name="Mayer K.F.X."/>
            <person name="Goodstein D."/>
            <person name="Casacuberta J.M."/>
            <person name="Vandepoele K."/>
            <person name="Reski R."/>
            <person name="Cuming A.C."/>
            <person name="Tuskan G.A."/>
            <person name="Maumus F."/>
            <person name="Salse J."/>
            <person name="Schmutz J."/>
            <person name="Rensing S.A."/>
        </authorList>
    </citation>
    <scope>NUCLEOTIDE SEQUENCE [LARGE SCALE GENOMIC DNA]</scope>
    <source>
        <strain evidence="3 4">cv. Gransden 2004</strain>
    </source>
</reference>
<feature type="compositionally biased region" description="Acidic residues" evidence="1">
    <location>
        <begin position="19"/>
        <end position="34"/>
    </location>
</feature>
<evidence type="ECO:0000259" key="2">
    <source>
        <dbReference type="SMART" id="SM01199"/>
    </source>
</evidence>
<feature type="region of interest" description="Disordered" evidence="1">
    <location>
        <begin position="1"/>
        <end position="41"/>
    </location>
</feature>
<sequence>MNEKFNKDEVWGALRGKEEEEEGDYDDGSVEDEAVNSAQTDAPKKSIYKDNFFNSLSSDATKRGRSERTKFFEQRKFDTETFGAFPVRTCGAVAVLEEVVEATGAAAMVAAVGVTE</sequence>
<dbReference type="EnsemblPlants" id="Pp3c3_36570V3.2">
    <property type="protein sequence ID" value="Pp3c3_36570V3.2"/>
    <property type="gene ID" value="Pp3c3_36570"/>
</dbReference>
<dbReference type="InterPro" id="IPR019050">
    <property type="entry name" value="FDF_dom"/>
</dbReference>
<gene>
    <name evidence="3" type="primary">LOC112279778</name>
</gene>
<dbReference type="GeneID" id="112279778"/>
<reference evidence="3 4" key="1">
    <citation type="journal article" date="2008" name="Science">
        <title>The Physcomitrella genome reveals evolutionary insights into the conquest of land by plants.</title>
        <authorList>
            <person name="Rensing S."/>
            <person name="Lang D."/>
            <person name="Zimmer A."/>
            <person name="Terry A."/>
            <person name="Salamov A."/>
            <person name="Shapiro H."/>
            <person name="Nishiyama T."/>
            <person name="Perroud P.-F."/>
            <person name="Lindquist E."/>
            <person name="Kamisugi Y."/>
            <person name="Tanahashi T."/>
            <person name="Sakakibara K."/>
            <person name="Fujita T."/>
            <person name="Oishi K."/>
            <person name="Shin-I T."/>
            <person name="Kuroki Y."/>
            <person name="Toyoda A."/>
            <person name="Suzuki Y."/>
            <person name="Hashimoto A."/>
            <person name="Yamaguchi K."/>
            <person name="Sugano A."/>
            <person name="Kohara Y."/>
            <person name="Fujiyama A."/>
            <person name="Anterola A."/>
            <person name="Aoki S."/>
            <person name="Ashton N."/>
            <person name="Barbazuk W.B."/>
            <person name="Barker E."/>
            <person name="Bennetzen J."/>
            <person name="Bezanilla M."/>
            <person name="Blankenship R."/>
            <person name="Cho S.H."/>
            <person name="Dutcher S."/>
            <person name="Estelle M."/>
            <person name="Fawcett J.A."/>
            <person name="Gundlach H."/>
            <person name="Hanada K."/>
            <person name="Heyl A."/>
            <person name="Hicks K.A."/>
            <person name="Hugh J."/>
            <person name="Lohr M."/>
            <person name="Mayer K."/>
            <person name="Melkozernov A."/>
            <person name="Murata T."/>
            <person name="Nelson D."/>
            <person name="Pils B."/>
            <person name="Prigge M."/>
            <person name="Reiss B."/>
            <person name="Renner T."/>
            <person name="Rombauts S."/>
            <person name="Rushton P."/>
            <person name="Sanderfoot A."/>
            <person name="Schween G."/>
            <person name="Shiu S.-H."/>
            <person name="Stueber K."/>
            <person name="Theodoulou F.L."/>
            <person name="Tu H."/>
            <person name="Van de Peer Y."/>
            <person name="Verrier P.J."/>
            <person name="Waters E."/>
            <person name="Wood A."/>
            <person name="Yang L."/>
            <person name="Cove D."/>
            <person name="Cuming A."/>
            <person name="Hasebe M."/>
            <person name="Lucas S."/>
            <person name="Mishler D.B."/>
            <person name="Reski R."/>
            <person name="Grigoriev I."/>
            <person name="Quatrano R.S."/>
            <person name="Boore J.L."/>
        </authorList>
    </citation>
    <scope>NUCLEOTIDE SEQUENCE [LARGE SCALE GENOMIC DNA]</scope>
    <source>
        <strain evidence="3 4">cv. Gransden 2004</strain>
    </source>
</reference>
<keyword evidence="4" id="KW-1185">Reference proteome</keyword>
<dbReference type="PANTHER" id="PTHR13586">
    <property type="entry name" value="SCD6 PROTEIN-RELATED"/>
    <property type="match status" value="1"/>
</dbReference>
<accession>A0A7I4DM09</accession>
<feature type="compositionally biased region" description="Basic and acidic residues" evidence="1">
    <location>
        <begin position="1"/>
        <end position="18"/>
    </location>
</feature>
<protein>
    <recommendedName>
        <fullName evidence="2">FDF domain-containing protein</fullName>
    </recommendedName>
</protein>
<reference evidence="3" key="3">
    <citation type="submission" date="2020-12" db="UniProtKB">
        <authorList>
            <consortium name="EnsemblPlants"/>
        </authorList>
    </citation>
    <scope>IDENTIFICATION</scope>
</reference>